<proteinExistence type="inferred from homology"/>
<dbReference type="NCBIfam" id="NF005559">
    <property type="entry name" value="PRK07231.1"/>
    <property type="match status" value="1"/>
</dbReference>
<dbReference type="Gene3D" id="3.40.50.720">
    <property type="entry name" value="NAD(P)-binding Rossmann-like Domain"/>
    <property type="match status" value="1"/>
</dbReference>
<dbReference type="Pfam" id="PF13561">
    <property type="entry name" value="adh_short_C2"/>
    <property type="match status" value="1"/>
</dbReference>
<dbReference type="PRINTS" id="PR00080">
    <property type="entry name" value="SDRFAMILY"/>
</dbReference>
<evidence type="ECO:0000256" key="2">
    <source>
        <dbReference type="ARBA" id="ARBA00023002"/>
    </source>
</evidence>
<dbReference type="PANTHER" id="PTHR24321">
    <property type="entry name" value="DEHYDROGENASES, SHORT CHAIN"/>
    <property type="match status" value="1"/>
</dbReference>
<name>A0A255YXZ6_9SPHN</name>
<dbReference type="PRINTS" id="PR00081">
    <property type="entry name" value="GDHRDH"/>
</dbReference>
<comment type="caution">
    <text evidence="3">The sequence shown here is derived from an EMBL/GenBank/DDBJ whole genome shotgun (WGS) entry which is preliminary data.</text>
</comment>
<dbReference type="PANTHER" id="PTHR24321:SF15">
    <property type="entry name" value="OXIDOREDUCTASE UCPA"/>
    <property type="match status" value="1"/>
</dbReference>
<dbReference type="SUPFAM" id="SSF51735">
    <property type="entry name" value="NAD(P)-binding Rossmann-fold domains"/>
    <property type="match status" value="1"/>
</dbReference>
<evidence type="ECO:0000256" key="1">
    <source>
        <dbReference type="ARBA" id="ARBA00006484"/>
    </source>
</evidence>
<keyword evidence="4" id="KW-1185">Reference proteome</keyword>
<protein>
    <submittedName>
        <fullName evidence="3">Short-chain dehydrogenase</fullName>
    </submittedName>
</protein>
<dbReference type="RefSeq" id="WP_094472624.1">
    <property type="nucleotide sequence ID" value="NZ_NOXT01000071.1"/>
</dbReference>
<keyword evidence="2" id="KW-0560">Oxidoreductase</keyword>
<dbReference type="Proteomes" id="UP000216991">
    <property type="component" value="Unassembled WGS sequence"/>
</dbReference>
<comment type="similarity">
    <text evidence="1">Belongs to the short-chain dehydrogenases/reductases (SDR) family.</text>
</comment>
<sequence>MERLTGKVALVTGAGSGIGAAAARRLAQDGAAVLLTDIDAAAGDETAQSVAAGGGRVAFCAHDVTDSAAWVAAVARAVAEFGRLNILVNNAGISGGRHELLDHSLEAWRQILAVNLDGVFLGLRHAGPQIAAAGGGSVINISSILGKVGLGGAAAYCASKGAVTLLSKAAALEWAPLNIRVNSVHPGFIDTPLVSNALATREDGNEMRVALMAAHPLGRFGLPREIGDAIAFLASDESSFMTGAELVVDGGYTAQ</sequence>
<dbReference type="EMBL" id="NOXT01000071">
    <property type="protein sequence ID" value="OYQ34049.1"/>
    <property type="molecule type" value="Genomic_DNA"/>
</dbReference>
<organism evidence="3 4">
    <name type="scientific">Sandarakinorhabdus cyanobacteriorum</name>
    <dbReference type="NCBI Taxonomy" id="1981098"/>
    <lineage>
        <taxon>Bacteria</taxon>
        <taxon>Pseudomonadati</taxon>
        <taxon>Pseudomonadota</taxon>
        <taxon>Alphaproteobacteria</taxon>
        <taxon>Sphingomonadales</taxon>
        <taxon>Sphingosinicellaceae</taxon>
        <taxon>Sandarakinorhabdus</taxon>
    </lineage>
</organism>
<evidence type="ECO:0000313" key="3">
    <source>
        <dbReference type="EMBL" id="OYQ34049.1"/>
    </source>
</evidence>
<dbReference type="InterPro" id="IPR002347">
    <property type="entry name" value="SDR_fam"/>
</dbReference>
<evidence type="ECO:0000313" key="4">
    <source>
        <dbReference type="Proteomes" id="UP000216991"/>
    </source>
</evidence>
<dbReference type="InterPro" id="IPR020904">
    <property type="entry name" value="Sc_DH/Rdtase_CS"/>
</dbReference>
<reference evidence="3 4" key="1">
    <citation type="submission" date="2017-07" db="EMBL/GenBank/DDBJ databases">
        <title>Sandarakinorhabdus cyanobacteriorum sp. nov., a novel bacterium isolated from cyanobacterial aggregates in a eutrophic lake.</title>
        <authorList>
            <person name="Cai H."/>
        </authorList>
    </citation>
    <scope>NUCLEOTIDE SEQUENCE [LARGE SCALE GENOMIC DNA]</scope>
    <source>
        <strain evidence="3 4">TH057</strain>
    </source>
</reference>
<dbReference type="GO" id="GO:0016491">
    <property type="term" value="F:oxidoreductase activity"/>
    <property type="evidence" value="ECO:0007669"/>
    <property type="project" value="UniProtKB-KW"/>
</dbReference>
<dbReference type="PROSITE" id="PS00061">
    <property type="entry name" value="ADH_SHORT"/>
    <property type="match status" value="1"/>
</dbReference>
<dbReference type="AlphaFoldDB" id="A0A255YXZ6"/>
<accession>A0A255YXZ6</accession>
<gene>
    <name evidence="3" type="ORF">CHU93_02565</name>
</gene>
<dbReference type="OrthoDB" id="5457012at2"/>
<dbReference type="InterPro" id="IPR036291">
    <property type="entry name" value="NAD(P)-bd_dom_sf"/>
</dbReference>
<dbReference type="FunFam" id="3.40.50.720:FF:000084">
    <property type="entry name" value="Short-chain dehydrogenase reductase"/>
    <property type="match status" value="1"/>
</dbReference>